<proteinExistence type="inferred from homology"/>
<dbReference type="InterPro" id="IPR053932">
    <property type="entry name" value="GeBP-like_DBD"/>
</dbReference>
<dbReference type="GO" id="GO:0006355">
    <property type="term" value="P:regulation of DNA-templated transcription"/>
    <property type="evidence" value="ECO:0007669"/>
    <property type="project" value="InterPro"/>
</dbReference>
<dbReference type="GeneID" id="111305717"/>
<keyword evidence="4" id="KW-1185">Reference proteome</keyword>
<accession>A0A6P6A2K3</accession>
<dbReference type="Pfam" id="PF04504">
    <property type="entry name" value="GeBP-like_DBD"/>
    <property type="match status" value="1"/>
</dbReference>
<dbReference type="InterPro" id="IPR007592">
    <property type="entry name" value="GEBP"/>
</dbReference>
<evidence type="ECO:0000256" key="1">
    <source>
        <dbReference type="ARBA" id="ARBA00010820"/>
    </source>
</evidence>
<protein>
    <submittedName>
        <fullName evidence="5">Probable transcription factor At5g28040</fullName>
    </submittedName>
</protein>
<dbReference type="PANTHER" id="PTHR31662">
    <property type="entry name" value="BNAANNG10740D PROTEIN-RELATED"/>
    <property type="match status" value="1"/>
</dbReference>
<dbReference type="GO" id="GO:0005634">
    <property type="term" value="C:nucleus"/>
    <property type="evidence" value="ECO:0007669"/>
    <property type="project" value="TreeGrafter"/>
</dbReference>
<reference evidence="5" key="1">
    <citation type="submission" date="2025-08" db="UniProtKB">
        <authorList>
            <consortium name="RefSeq"/>
        </authorList>
    </citation>
    <scope>IDENTIFICATION</scope>
    <source>
        <tissue evidence="5">Fruit stalk</tissue>
    </source>
</reference>
<organism evidence="4 5">
    <name type="scientific">Durio zibethinus</name>
    <name type="common">Durian</name>
    <dbReference type="NCBI Taxonomy" id="66656"/>
    <lineage>
        <taxon>Eukaryota</taxon>
        <taxon>Viridiplantae</taxon>
        <taxon>Streptophyta</taxon>
        <taxon>Embryophyta</taxon>
        <taxon>Tracheophyta</taxon>
        <taxon>Spermatophyta</taxon>
        <taxon>Magnoliopsida</taxon>
        <taxon>eudicotyledons</taxon>
        <taxon>Gunneridae</taxon>
        <taxon>Pentapetalae</taxon>
        <taxon>rosids</taxon>
        <taxon>malvids</taxon>
        <taxon>Malvales</taxon>
        <taxon>Malvaceae</taxon>
        <taxon>Helicteroideae</taxon>
        <taxon>Durio</taxon>
    </lineage>
</organism>
<feature type="region of interest" description="Disordered" evidence="2">
    <location>
        <begin position="1"/>
        <end position="35"/>
    </location>
</feature>
<evidence type="ECO:0000259" key="3">
    <source>
        <dbReference type="Pfam" id="PF04504"/>
    </source>
</evidence>
<dbReference type="OrthoDB" id="1885109at2759"/>
<dbReference type="AlphaFoldDB" id="A0A6P6A2K3"/>
<evidence type="ECO:0000256" key="2">
    <source>
        <dbReference type="SAM" id="MobiDB-lite"/>
    </source>
</evidence>
<sequence>MDSTPLLPQPLVPSASKLPIKRKTPLPQDSQQPQFHIPKLEFGPISVPPCDGSPTKPKPPAFKFHRIWTEPDEISFLQGLLQSHSLSFPKDLPIFYSNFSNSISQPYTKSQLSEKLRRLRKKFRVISSRLARGLNLSALSAHDQALFDLSKRLWSREFASTSPFGKNSSGFNVGFSQDHENNGVDGNDFDDCDMIDNDWEVKINEVNVSYDFGGGRGEVINGEAIDGVVVKSVLDVFDECFKEVRMAFAKQGVAWMDTMQRRWKKQRVSELNVLGRRLRLAIENSLTRG</sequence>
<name>A0A6P6A2K3_DURZI</name>
<gene>
    <name evidence="5" type="primary">LOC111305717</name>
</gene>
<dbReference type="Proteomes" id="UP000515121">
    <property type="component" value="Unplaced"/>
</dbReference>
<evidence type="ECO:0000313" key="4">
    <source>
        <dbReference type="Proteomes" id="UP000515121"/>
    </source>
</evidence>
<dbReference type="KEGG" id="dzi:111305717"/>
<dbReference type="PANTHER" id="PTHR31662:SF8">
    <property type="entry name" value="EXPRESSED PROTEIN"/>
    <property type="match status" value="1"/>
</dbReference>
<feature type="domain" description="Glabrous enhancer-binding protein-like DBD" evidence="3">
    <location>
        <begin position="64"/>
        <end position="155"/>
    </location>
</feature>
<dbReference type="RefSeq" id="XP_022759199.1">
    <property type="nucleotide sequence ID" value="XM_022903464.1"/>
</dbReference>
<evidence type="ECO:0000313" key="5">
    <source>
        <dbReference type="RefSeq" id="XP_022759199.1"/>
    </source>
</evidence>
<comment type="similarity">
    <text evidence="1">Belongs to the GeBP family.</text>
</comment>